<dbReference type="GO" id="GO:0071949">
    <property type="term" value="F:FAD binding"/>
    <property type="evidence" value="ECO:0007669"/>
    <property type="project" value="InterPro"/>
</dbReference>
<evidence type="ECO:0000256" key="1">
    <source>
        <dbReference type="ARBA" id="ARBA00001974"/>
    </source>
</evidence>
<organism evidence="7 9">
    <name type="scientific">Cellulomonas hominis</name>
    <dbReference type="NCBI Taxonomy" id="156981"/>
    <lineage>
        <taxon>Bacteria</taxon>
        <taxon>Bacillati</taxon>
        <taxon>Actinomycetota</taxon>
        <taxon>Actinomycetes</taxon>
        <taxon>Micrococcales</taxon>
        <taxon>Cellulomonadaceae</taxon>
        <taxon>Cellulomonas</taxon>
    </lineage>
</organism>
<dbReference type="SUPFAM" id="SSF56176">
    <property type="entry name" value="FAD-binding/transporter-associated domain-like"/>
    <property type="match status" value="1"/>
</dbReference>
<evidence type="ECO:0000256" key="2">
    <source>
        <dbReference type="ARBA" id="ARBA00005466"/>
    </source>
</evidence>
<dbReference type="Gene3D" id="3.30.465.10">
    <property type="match status" value="1"/>
</dbReference>
<evidence type="ECO:0000256" key="5">
    <source>
        <dbReference type="ARBA" id="ARBA00023002"/>
    </source>
</evidence>
<dbReference type="PANTHER" id="PTHR42973">
    <property type="entry name" value="BINDING OXIDOREDUCTASE, PUTATIVE (AFU_ORTHOLOGUE AFUA_1G17690)-RELATED"/>
    <property type="match status" value="1"/>
</dbReference>
<dbReference type="PANTHER" id="PTHR42973:SF39">
    <property type="entry name" value="FAD-BINDING PCMH-TYPE DOMAIN-CONTAINING PROTEIN"/>
    <property type="match status" value="1"/>
</dbReference>
<dbReference type="Pfam" id="PF00296">
    <property type="entry name" value="Bac_luciferase"/>
    <property type="match status" value="1"/>
</dbReference>
<dbReference type="RefSeq" id="WP_146837364.1">
    <property type="nucleotide sequence ID" value="NZ_BJVQ01000025.1"/>
</dbReference>
<gene>
    <name evidence="7" type="ORF">CHO01_19900</name>
    <name evidence="8" type="ORF">HNR08_000524</name>
</gene>
<dbReference type="Proteomes" id="UP000321723">
    <property type="component" value="Unassembled WGS sequence"/>
</dbReference>
<dbReference type="GO" id="GO:0016705">
    <property type="term" value="F:oxidoreductase activity, acting on paired donors, with incorporation or reduction of molecular oxygen"/>
    <property type="evidence" value="ECO:0007669"/>
    <property type="project" value="InterPro"/>
</dbReference>
<evidence type="ECO:0000313" key="10">
    <source>
        <dbReference type="Proteomes" id="UP000564629"/>
    </source>
</evidence>
<accession>A0A511FE46</accession>
<dbReference type="SUPFAM" id="SSF51679">
    <property type="entry name" value="Bacterial luciferase-like"/>
    <property type="match status" value="1"/>
</dbReference>
<comment type="cofactor">
    <cofactor evidence="1">
        <name>FAD</name>
        <dbReference type="ChEBI" id="CHEBI:57692"/>
    </cofactor>
</comment>
<dbReference type="InterPro" id="IPR016167">
    <property type="entry name" value="FAD-bd_PCMH_sub1"/>
</dbReference>
<dbReference type="Gene3D" id="3.20.20.30">
    <property type="entry name" value="Luciferase-like domain"/>
    <property type="match status" value="1"/>
</dbReference>
<evidence type="ECO:0000313" key="8">
    <source>
        <dbReference type="EMBL" id="MBB5471788.1"/>
    </source>
</evidence>
<feature type="domain" description="FAD-binding PCMH-type" evidence="6">
    <location>
        <begin position="322"/>
        <end position="493"/>
    </location>
</feature>
<dbReference type="Gene3D" id="3.40.462.20">
    <property type="match status" value="1"/>
</dbReference>
<dbReference type="InterPro" id="IPR011251">
    <property type="entry name" value="Luciferase-like_dom"/>
</dbReference>
<dbReference type="EMBL" id="BJVQ01000025">
    <property type="protein sequence ID" value="GEL46874.1"/>
    <property type="molecule type" value="Genomic_DNA"/>
</dbReference>
<dbReference type="InterPro" id="IPR006093">
    <property type="entry name" value="Oxy_OxRdtase_FAD_BS"/>
</dbReference>
<keyword evidence="5" id="KW-0560">Oxidoreductase</keyword>
<evidence type="ECO:0000256" key="4">
    <source>
        <dbReference type="ARBA" id="ARBA00022827"/>
    </source>
</evidence>
<name>A0A511FE46_9CELL</name>
<comment type="similarity">
    <text evidence="2">Belongs to the oxygen-dependent FAD-linked oxidoreductase family.</text>
</comment>
<keyword evidence="9" id="KW-1185">Reference proteome</keyword>
<dbReference type="InterPro" id="IPR006094">
    <property type="entry name" value="Oxid_FAD_bind_N"/>
</dbReference>
<evidence type="ECO:0000313" key="9">
    <source>
        <dbReference type="Proteomes" id="UP000321723"/>
    </source>
</evidence>
<dbReference type="Pfam" id="PF01565">
    <property type="entry name" value="FAD_binding_4"/>
    <property type="match status" value="1"/>
</dbReference>
<dbReference type="Pfam" id="PF08031">
    <property type="entry name" value="BBE"/>
    <property type="match status" value="1"/>
</dbReference>
<reference evidence="8 10" key="2">
    <citation type="submission" date="2020-08" db="EMBL/GenBank/DDBJ databases">
        <title>Sequencing the genomes of 1000 actinobacteria strains.</title>
        <authorList>
            <person name="Klenk H.-P."/>
        </authorList>
    </citation>
    <scope>NUCLEOTIDE SEQUENCE [LARGE SCALE GENOMIC DNA]</scope>
    <source>
        <strain evidence="8 10">DSM 9581</strain>
    </source>
</reference>
<dbReference type="EMBL" id="JACHDN010000001">
    <property type="protein sequence ID" value="MBB5471788.1"/>
    <property type="molecule type" value="Genomic_DNA"/>
</dbReference>
<dbReference type="Gene3D" id="3.30.43.10">
    <property type="entry name" value="Uridine Diphospho-n-acetylenolpyruvylglucosamine Reductase, domain 2"/>
    <property type="match status" value="1"/>
</dbReference>
<protein>
    <submittedName>
        <fullName evidence="8">FAD/FMN-containing dehydrogenase</fullName>
    </submittedName>
</protein>
<keyword evidence="4" id="KW-0274">FAD</keyword>
<dbReference type="InterPro" id="IPR016166">
    <property type="entry name" value="FAD-bd_PCMH"/>
</dbReference>
<keyword evidence="3" id="KW-0285">Flavoprotein</keyword>
<dbReference type="Proteomes" id="UP000564629">
    <property type="component" value="Unassembled WGS sequence"/>
</dbReference>
<dbReference type="AlphaFoldDB" id="A0A511FE46"/>
<dbReference type="InterPro" id="IPR016169">
    <property type="entry name" value="FAD-bd_PCMH_sub2"/>
</dbReference>
<dbReference type="PROSITE" id="PS00862">
    <property type="entry name" value="OX2_COVAL_FAD"/>
    <property type="match status" value="1"/>
</dbReference>
<dbReference type="PROSITE" id="PS51387">
    <property type="entry name" value="FAD_PCMH"/>
    <property type="match status" value="1"/>
</dbReference>
<sequence>MTGDLGHPLQVGVLLPADPADPGAPLRAARHAEQAGLDLAVVPGDGALDPWTVLAHVASGTTGLGLATRGLGLADRVPAVLARSAANLDQLAGGRLSLGLSPDPAHGDEAVDVLAEAVEVLRGMWDAADPRPLVVDGRHVRVPGAQRGPAPAHNLPLWLGADPGDPAGALALAARVADGWWLSGAADAPAHVPAQQRVLDTALAAAGRDPREVRRGLVLHHLPGADDLAALVLDHGVGTLVVEPPDDAALARFAGEVVPAVRERVAAARAARGTVVGTVRSAAVRAARRPGIDYDAIPAALASTAVEPGDAGYAAVRSTYLRGGRPGLVLRPTSTAEVVEALAFARSQDVPLAIRSGGHGISGRSTNDGGIVLDLSRMRAIEVLDHATRRVRIEPGARWGDVAEALQPLGWALTSGDSGGVGVGGLATAGGIGFLVREHGLTLDHLRAAEVVLADGSVVRVSDTEHPDLFWGVRGAGANLGVVTSFEFEVDEVGDVGFAHLVFDASDTEQFLVDWGAAVEAAPRDTTAFLIMGPPRGGLVAAQVMAMVDSDDPDTIIARLQPFARIAPLLQQQVQVLPYSAVVTAPEVQHTSEGEPVTRTAMAEHLTPALAADAARLVRSGATSFFQIRAAGGAVHDVPADATAYAHRSANFSVLAFGGSRRRLDALWDAMAEHFDGLYVSFETDPRPERLADAWPGATLARLRDLKRRYDPHDVFRHNFSVAEPPAVVV</sequence>
<dbReference type="InterPro" id="IPR012951">
    <property type="entry name" value="BBE"/>
</dbReference>
<dbReference type="InterPro" id="IPR050416">
    <property type="entry name" value="FAD-linked_Oxidoreductase"/>
</dbReference>
<evidence type="ECO:0000313" key="7">
    <source>
        <dbReference type="EMBL" id="GEL46874.1"/>
    </source>
</evidence>
<evidence type="ECO:0000256" key="3">
    <source>
        <dbReference type="ARBA" id="ARBA00022630"/>
    </source>
</evidence>
<evidence type="ECO:0000259" key="6">
    <source>
        <dbReference type="PROSITE" id="PS51387"/>
    </source>
</evidence>
<proteinExistence type="inferred from homology"/>
<reference evidence="7 9" key="1">
    <citation type="submission" date="2019-07" db="EMBL/GenBank/DDBJ databases">
        <title>Whole genome shotgun sequence of Cellulomonas hominis NBRC 16055.</title>
        <authorList>
            <person name="Hosoyama A."/>
            <person name="Uohara A."/>
            <person name="Ohji S."/>
            <person name="Ichikawa N."/>
        </authorList>
    </citation>
    <scope>NUCLEOTIDE SEQUENCE [LARGE SCALE GENOMIC DNA]</scope>
    <source>
        <strain evidence="7 9">NBRC 16055</strain>
    </source>
</reference>
<dbReference type="InterPro" id="IPR036661">
    <property type="entry name" value="Luciferase-like_sf"/>
</dbReference>
<comment type="caution">
    <text evidence="7">The sequence shown here is derived from an EMBL/GenBank/DDBJ whole genome shotgun (WGS) entry which is preliminary data.</text>
</comment>
<dbReference type="OrthoDB" id="9775082at2"/>
<dbReference type="InterPro" id="IPR036318">
    <property type="entry name" value="FAD-bd_PCMH-like_sf"/>
</dbReference>